<evidence type="ECO:0000313" key="3">
    <source>
        <dbReference type="WBParaSite" id="ACRNAN_Path_258.g963.t1"/>
    </source>
</evidence>
<evidence type="ECO:0000313" key="2">
    <source>
        <dbReference type="Proteomes" id="UP000887540"/>
    </source>
</evidence>
<accession>A0A914C4G4</accession>
<feature type="signal peptide" evidence="1">
    <location>
        <begin position="1"/>
        <end position="21"/>
    </location>
</feature>
<keyword evidence="2" id="KW-1185">Reference proteome</keyword>
<dbReference type="Proteomes" id="UP000887540">
    <property type="component" value="Unplaced"/>
</dbReference>
<reference evidence="3" key="1">
    <citation type="submission" date="2022-11" db="UniProtKB">
        <authorList>
            <consortium name="WormBaseParasite"/>
        </authorList>
    </citation>
    <scope>IDENTIFICATION</scope>
</reference>
<keyword evidence="1" id="KW-0732">Signal</keyword>
<protein>
    <submittedName>
        <fullName evidence="3">Uncharacterized protein</fullName>
    </submittedName>
</protein>
<name>A0A914C4G4_9BILA</name>
<dbReference type="WBParaSite" id="ACRNAN_Path_258.g963.t1">
    <property type="protein sequence ID" value="ACRNAN_Path_258.g963.t1"/>
    <property type="gene ID" value="ACRNAN_Path_258.g963"/>
</dbReference>
<sequence>MRLIFLILLFLTGLITFSVNAKDAGPGKAKSFFDAFRDIFLHNFDKETLTNDLIHVAKAFIGKEVLEAYYKLPKGERECILNEFTKIFKNMLHGRFISPDRVLKRIKDACPKNANGIQQFYDQYIPHMKEQMQTLYKIIQKTAEQTLPDSVVKGITEEATSLMEKFDFSEFLTKDKDEL</sequence>
<feature type="chain" id="PRO_5037173263" evidence="1">
    <location>
        <begin position="22"/>
        <end position="179"/>
    </location>
</feature>
<proteinExistence type="predicted"/>
<evidence type="ECO:0000256" key="1">
    <source>
        <dbReference type="SAM" id="SignalP"/>
    </source>
</evidence>
<dbReference type="AlphaFoldDB" id="A0A914C4G4"/>
<organism evidence="2 3">
    <name type="scientific">Acrobeloides nanus</name>
    <dbReference type="NCBI Taxonomy" id="290746"/>
    <lineage>
        <taxon>Eukaryota</taxon>
        <taxon>Metazoa</taxon>
        <taxon>Ecdysozoa</taxon>
        <taxon>Nematoda</taxon>
        <taxon>Chromadorea</taxon>
        <taxon>Rhabditida</taxon>
        <taxon>Tylenchina</taxon>
        <taxon>Cephalobomorpha</taxon>
        <taxon>Cephaloboidea</taxon>
        <taxon>Cephalobidae</taxon>
        <taxon>Acrobeloides</taxon>
    </lineage>
</organism>